<keyword evidence="5" id="KW-1185">Reference proteome</keyword>
<feature type="region of interest" description="Disordered" evidence="1">
    <location>
        <begin position="1"/>
        <end position="31"/>
    </location>
</feature>
<feature type="transmembrane region" description="Helical" evidence="2">
    <location>
        <begin position="151"/>
        <end position="173"/>
    </location>
</feature>
<dbReference type="PANTHER" id="PTHR23028">
    <property type="entry name" value="ACETYLTRANSFERASE"/>
    <property type="match status" value="1"/>
</dbReference>
<dbReference type="Proteomes" id="UP001307849">
    <property type="component" value="Unassembled WGS sequence"/>
</dbReference>
<feature type="transmembrane region" description="Helical" evidence="2">
    <location>
        <begin position="453"/>
        <end position="473"/>
    </location>
</feature>
<dbReference type="Pfam" id="PF01757">
    <property type="entry name" value="Acyl_transf_3"/>
    <property type="match status" value="1"/>
</dbReference>
<dbReference type="AlphaFoldDB" id="A0AAN8NAU2"/>
<keyword evidence="2" id="KW-1133">Transmembrane helix</keyword>
<feature type="transmembrane region" description="Helical" evidence="2">
    <location>
        <begin position="335"/>
        <end position="357"/>
    </location>
</feature>
<protein>
    <recommendedName>
        <fullName evidence="3">Acyltransferase 3 domain-containing protein</fullName>
    </recommendedName>
</protein>
<dbReference type="EMBL" id="JAVHJM010000007">
    <property type="protein sequence ID" value="KAK6510951.1"/>
    <property type="molecule type" value="Genomic_DNA"/>
</dbReference>
<comment type="caution">
    <text evidence="4">The sequence shown here is derived from an EMBL/GenBank/DDBJ whole genome shotgun (WGS) entry which is preliminary data.</text>
</comment>
<dbReference type="GO" id="GO:0016747">
    <property type="term" value="F:acyltransferase activity, transferring groups other than amino-acyl groups"/>
    <property type="evidence" value="ECO:0007669"/>
    <property type="project" value="InterPro"/>
</dbReference>
<dbReference type="InterPro" id="IPR002656">
    <property type="entry name" value="Acyl_transf_3_dom"/>
</dbReference>
<dbReference type="PANTHER" id="PTHR23028:SF134">
    <property type="entry name" value="PUTATIVE (AFU_ORTHOLOGUE AFUA_4G08520)-RELATED"/>
    <property type="match status" value="1"/>
</dbReference>
<gene>
    <name evidence="4" type="ORF">TWF506_010039</name>
</gene>
<keyword evidence="2" id="KW-0472">Membrane</keyword>
<sequence>MTGSEGSSTSRPEVAGRRYSQDTLLDSDSDLDSQLTEKYPSTLLSGSSTPQWAQVTYNEVRKHVSCRIPYSSNPIKLLKSALYLLVPSYLASHTNLEFKKYRPGSTEWLDGLRGIAAFFVFVYHHVVAYTGSEHDYAWDPKRHPNLLHLPILRLFYSGTPMVKIFFVISGFALTYRPVKLMRKPGSQGSLMKTLASSVFRRWQRLFLPCAVVFFMVHCLRAWGAFDWFEVRHLKNPKILPGDIERYPAKSPDGFWGQMGIMVAEFWLFAIRNPILHAKYDFDADRHLWTIPTEYMQSMALFLLVAMVSHLIRTFRVYVIIPACYIFWTYYAKYDYPLFICGYFCAEIHAAMDIPSLLPIINDDSIQKQARTFKKTGKTIFFSFMFFIGLWLLSFPTLDGDKTWGYKTLCQIMNPSGYFTKRATYHSLGACILVWSLLYLPRLQSYLTLPLFQYLGRISFSLYLMHGMVIRTLGHRLVLEGWSHYEPDAYGRRMFVTVIVFLFAVLPLVMWMSDVFWRLVEAPCTNFVRWSEQLVVVREESVKEQAGGQIKTA</sequence>
<feature type="transmembrane region" description="Helical" evidence="2">
    <location>
        <begin position="422"/>
        <end position="441"/>
    </location>
</feature>
<feature type="compositionally biased region" description="Polar residues" evidence="1">
    <location>
        <begin position="1"/>
        <end position="11"/>
    </location>
</feature>
<feature type="transmembrane region" description="Helical" evidence="2">
    <location>
        <begin position="254"/>
        <end position="270"/>
    </location>
</feature>
<evidence type="ECO:0000313" key="4">
    <source>
        <dbReference type="EMBL" id="KAK6510951.1"/>
    </source>
</evidence>
<proteinExistence type="predicted"/>
<organism evidence="4 5">
    <name type="scientific">Arthrobotrys conoides</name>
    <dbReference type="NCBI Taxonomy" id="74498"/>
    <lineage>
        <taxon>Eukaryota</taxon>
        <taxon>Fungi</taxon>
        <taxon>Dikarya</taxon>
        <taxon>Ascomycota</taxon>
        <taxon>Pezizomycotina</taxon>
        <taxon>Orbiliomycetes</taxon>
        <taxon>Orbiliales</taxon>
        <taxon>Orbiliaceae</taxon>
        <taxon>Arthrobotrys</taxon>
    </lineage>
</organism>
<evidence type="ECO:0000256" key="1">
    <source>
        <dbReference type="SAM" id="MobiDB-lite"/>
    </source>
</evidence>
<feature type="transmembrane region" description="Helical" evidence="2">
    <location>
        <begin position="205"/>
        <end position="225"/>
    </location>
</feature>
<feature type="transmembrane region" description="Helical" evidence="2">
    <location>
        <begin position="493"/>
        <end position="511"/>
    </location>
</feature>
<keyword evidence="2" id="KW-0812">Transmembrane</keyword>
<dbReference type="InterPro" id="IPR050879">
    <property type="entry name" value="Acyltransferase_3"/>
</dbReference>
<reference evidence="4 5" key="1">
    <citation type="submission" date="2019-10" db="EMBL/GenBank/DDBJ databases">
        <authorList>
            <person name="Palmer J.M."/>
        </authorList>
    </citation>
    <scope>NUCLEOTIDE SEQUENCE [LARGE SCALE GENOMIC DNA]</scope>
    <source>
        <strain evidence="4 5">TWF506</strain>
    </source>
</reference>
<feature type="domain" description="Acyltransferase 3" evidence="3">
    <location>
        <begin position="107"/>
        <end position="510"/>
    </location>
</feature>
<evidence type="ECO:0000313" key="5">
    <source>
        <dbReference type="Proteomes" id="UP001307849"/>
    </source>
</evidence>
<feature type="transmembrane region" description="Helical" evidence="2">
    <location>
        <begin position="300"/>
        <end position="329"/>
    </location>
</feature>
<name>A0AAN8NAU2_9PEZI</name>
<evidence type="ECO:0000256" key="2">
    <source>
        <dbReference type="SAM" id="Phobius"/>
    </source>
</evidence>
<feature type="transmembrane region" description="Helical" evidence="2">
    <location>
        <begin position="378"/>
        <end position="397"/>
    </location>
</feature>
<evidence type="ECO:0000259" key="3">
    <source>
        <dbReference type="Pfam" id="PF01757"/>
    </source>
</evidence>
<accession>A0AAN8NAU2</accession>
<feature type="transmembrane region" description="Helical" evidence="2">
    <location>
        <begin position="111"/>
        <end position="131"/>
    </location>
</feature>